<accession>A0A212IIX3</accession>
<evidence type="ECO:0000313" key="1">
    <source>
        <dbReference type="EMBL" id="SBV66559.1"/>
    </source>
</evidence>
<sequence length="58" mass="6244">MNGLRGFISKNTTAVAMVFISLLSQTCERLLAVSAALSSSRIVDHVGFVTFGHDFTLI</sequence>
<gene>
    <name evidence="1" type="ORF">KL86CIT2_50230</name>
</gene>
<protein>
    <submittedName>
        <fullName evidence="1">Uncharacterized protein</fullName>
    </submittedName>
</protein>
<dbReference type="EMBL" id="FLUA01000049">
    <property type="protein sequence ID" value="SBV66559.1"/>
    <property type="molecule type" value="Genomic_DNA"/>
</dbReference>
<proteinExistence type="predicted"/>
<dbReference type="AlphaFoldDB" id="A0A212IIX3"/>
<organism evidence="1">
    <name type="scientific">uncultured Citrobacter sp</name>
    <dbReference type="NCBI Taxonomy" id="200446"/>
    <lineage>
        <taxon>Bacteria</taxon>
        <taxon>Pseudomonadati</taxon>
        <taxon>Pseudomonadota</taxon>
        <taxon>Gammaproteobacteria</taxon>
        <taxon>Enterobacterales</taxon>
        <taxon>Enterobacteriaceae</taxon>
        <taxon>Citrobacter</taxon>
        <taxon>environmental samples</taxon>
    </lineage>
</organism>
<name>A0A212IIX3_9ENTR</name>
<reference evidence="1" key="1">
    <citation type="submission" date="2016-04" db="EMBL/GenBank/DDBJ databases">
        <authorList>
            <person name="Evans L.H."/>
            <person name="Alamgir A."/>
            <person name="Owens N."/>
            <person name="Weber N.D."/>
            <person name="Virtaneva K."/>
            <person name="Barbian K."/>
            <person name="Babar A."/>
            <person name="Rosenke K."/>
        </authorList>
    </citation>
    <scope>NUCLEOTIDE SEQUENCE</scope>
    <source>
        <strain evidence="1">86-2</strain>
    </source>
</reference>